<evidence type="ECO:0000313" key="2">
    <source>
        <dbReference type="Proteomes" id="UP000076858"/>
    </source>
</evidence>
<dbReference type="EMBL" id="LRGB01015002">
    <property type="protein sequence ID" value="KZR99012.1"/>
    <property type="molecule type" value="Genomic_DNA"/>
</dbReference>
<sequence length="193" mass="21451">LNESSLGLQEDIGTITEQLQSLGFLVNWEKSIVVPTQVLEYLGLVVCSKDLSFSLPVLKAEAVKKMCEAALKEGKVTLRTLASMQGNFSWAIPAIPFAQSHFRSLQRFYIANAERSCFALDVRVSLSNSAKMDLRWWVGNVEKSKGKIFFPRDLDIEIFSDASLTGWGGSMSALCGSSVLGGFKRHRDHNIFR</sequence>
<dbReference type="InterPro" id="IPR052055">
    <property type="entry name" value="Hepadnavirus_pol/RT"/>
</dbReference>
<proteinExistence type="predicted"/>
<evidence type="ECO:0000313" key="1">
    <source>
        <dbReference type="EMBL" id="KZR99012.1"/>
    </source>
</evidence>
<dbReference type="SUPFAM" id="SSF56672">
    <property type="entry name" value="DNA/RNA polymerases"/>
    <property type="match status" value="1"/>
</dbReference>
<feature type="non-terminal residue" evidence="1">
    <location>
        <position position="1"/>
    </location>
</feature>
<organism evidence="1 2">
    <name type="scientific">Daphnia magna</name>
    <dbReference type="NCBI Taxonomy" id="35525"/>
    <lineage>
        <taxon>Eukaryota</taxon>
        <taxon>Metazoa</taxon>
        <taxon>Ecdysozoa</taxon>
        <taxon>Arthropoda</taxon>
        <taxon>Crustacea</taxon>
        <taxon>Branchiopoda</taxon>
        <taxon>Diplostraca</taxon>
        <taxon>Cladocera</taxon>
        <taxon>Anomopoda</taxon>
        <taxon>Daphniidae</taxon>
        <taxon>Daphnia</taxon>
    </lineage>
</organism>
<comment type="caution">
    <text evidence="1">The sequence shown here is derived from an EMBL/GenBank/DDBJ whole genome shotgun (WGS) entry which is preliminary data.</text>
</comment>
<reference evidence="1 2" key="1">
    <citation type="submission" date="2016-03" db="EMBL/GenBank/DDBJ databases">
        <title>EvidentialGene: Evidence-directed Construction of Genes on Genomes.</title>
        <authorList>
            <person name="Gilbert D.G."/>
            <person name="Choi J.-H."/>
            <person name="Mockaitis K."/>
            <person name="Colbourne J."/>
            <person name="Pfrender M."/>
        </authorList>
    </citation>
    <scope>NUCLEOTIDE SEQUENCE [LARGE SCALE GENOMIC DNA]</scope>
    <source>
        <strain evidence="1 2">Xinb3</strain>
        <tissue evidence="1">Complete organism</tissue>
    </source>
</reference>
<dbReference type="GO" id="GO:0071897">
    <property type="term" value="P:DNA biosynthetic process"/>
    <property type="evidence" value="ECO:0007669"/>
    <property type="project" value="UniProtKB-ARBA"/>
</dbReference>
<accession>A0A164GIV0</accession>
<dbReference type="PANTHER" id="PTHR33050">
    <property type="entry name" value="REVERSE TRANSCRIPTASE DOMAIN-CONTAINING PROTEIN"/>
    <property type="match status" value="1"/>
</dbReference>
<name>A0A164GIV0_9CRUS</name>
<keyword evidence="2" id="KW-1185">Reference proteome</keyword>
<dbReference type="Proteomes" id="UP000076858">
    <property type="component" value="Unassembled WGS sequence"/>
</dbReference>
<evidence type="ECO:0008006" key="3">
    <source>
        <dbReference type="Google" id="ProtNLM"/>
    </source>
</evidence>
<dbReference type="AlphaFoldDB" id="A0A164GIV0"/>
<dbReference type="PANTHER" id="PTHR33050:SF7">
    <property type="entry name" value="RIBONUCLEASE H"/>
    <property type="match status" value="1"/>
</dbReference>
<dbReference type="InterPro" id="IPR043502">
    <property type="entry name" value="DNA/RNA_pol_sf"/>
</dbReference>
<protein>
    <recommendedName>
        <fullName evidence="3">Reverse transcriptase domain-containing protein</fullName>
    </recommendedName>
</protein>
<gene>
    <name evidence="1" type="ORF">APZ42_005306</name>
</gene>